<dbReference type="GO" id="GO:0030234">
    <property type="term" value="F:enzyme regulator activity"/>
    <property type="evidence" value="ECO:0007669"/>
    <property type="project" value="InterPro"/>
</dbReference>
<dbReference type="Gene3D" id="3.30.70.120">
    <property type="match status" value="1"/>
</dbReference>
<reference evidence="1 2" key="1">
    <citation type="submission" date="2020-04" db="EMBL/GenBank/DDBJ databases">
        <title>Zoogloea sp. G-4-1-14 isolated from soil.</title>
        <authorList>
            <person name="Dahal R.H."/>
        </authorList>
    </citation>
    <scope>NUCLEOTIDE SEQUENCE [LARGE SCALE GENOMIC DNA]</scope>
    <source>
        <strain evidence="1 2">G-4-1-14</strain>
    </source>
</reference>
<dbReference type="InterPro" id="IPR011322">
    <property type="entry name" value="N-reg_PII-like_a/b"/>
</dbReference>
<dbReference type="Pfam" id="PF00543">
    <property type="entry name" value="P-II"/>
    <property type="match status" value="1"/>
</dbReference>
<dbReference type="InterPro" id="IPR015867">
    <property type="entry name" value="N-reg_PII/ATP_PRibTrfase_C"/>
</dbReference>
<organism evidence="1 2">
    <name type="scientific">Zoogloea dura</name>
    <dbReference type="NCBI Taxonomy" id="2728840"/>
    <lineage>
        <taxon>Bacteria</taxon>
        <taxon>Pseudomonadati</taxon>
        <taxon>Pseudomonadota</taxon>
        <taxon>Betaproteobacteria</taxon>
        <taxon>Rhodocyclales</taxon>
        <taxon>Zoogloeaceae</taxon>
        <taxon>Zoogloea</taxon>
    </lineage>
</organism>
<dbReference type="AlphaFoldDB" id="A0A848G9U2"/>
<dbReference type="InterPro" id="IPR002187">
    <property type="entry name" value="N-reg_PII"/>
</dbReference>
<evidence type="ECO:0000313" key="1">
    <source>
        <dbReference type="EMBL" id="NML28259.1"/>
    </source>
</evidence>
<name>A0A848G9U2_9RHOO</name>
<evidence type="ECO:0000313" key="2">
    <source>
        <dbReference type="Proteomes" id="UP000580043"/>
    </source>
</evidence>
<keyword evidence="2" id="KW-1185">Reference proteome</keyword>
<dbReference type="GO" id="GO:0006808">
    <property type="term" value="P:regulation of nitrogen utilization"/>
    <property type="evidence" value="ECO:0007669"/>
    <property type="project" value="InterPro"/>
</dbReference>
<accession>A0A848G9U2</accession>
<comment type="caution">
    <text evidence="1">The sequence shown here is derived from an EMBL/GenBank/DDBJ whole genome shotgun (WGS) entry which is preliminary data.</text>
</comment>
<dbReference type="SUPFAM" id="SSF54913">
    <property type="entry name" value="GlnB-like"/>
    <property type="match status" value="1"/>
</dbReference>
<protein>
    <submittedName>
        <fullName evidence="1">Transcriptional regulator</fullName>
    </submittedName>
</protein>
<sequence>MSPAVALRKLVTIVCEADMESTLLPELARVGARGYTITEARGQGARGVRDGAWRASSNIRIEVLCDAQVAGDLVDMLQARYYADYGMVVFVVDAAVLRPAKF</sequence>
<proteinExistence type="predicted"/>
<gene>
    <name evidence="1" type="ORF">HHL15_21075</name>
</gene>
<dbReference type="RefSeq" id="WP_169147788.1">
    <property type="nucleotide sequence ID" value="NZ_JABBGA010000024.1"/>
</dbReference>
<dbReference type="Proteomes" id="UP000580043">
    <property type="component" value="Unassembled WGS sequence"/>
</dbReference>
<dbReference type="EMBL" id="JABBGA010000024">
    <property type="protein sequence ID" value="NML28259.1"/>
    <property type="molecule type" value="Genomic_DNA"/>
</dbReference>